<accession>A0A2R5GRR6</accession>
<reference evidence="9 10" key="1">
    <citation type="submission" date="2017-12" db="EMBL/GenBank/DDBJ databases">
        <title>Sequencing, de novo assembly and annotation of complete genome of a new Thraustochytrid species, strain FCC1311.</title>
        <authorList>
            <person name="Sedici K."/>
            <person name="Godart F."/>
            <person name="Aiese Cigliano R."/>
            <person name="Sanseverino W."/>
            <person name="Barakat M."/>
            <person name="Ortet P."/>
            <person name="Marechal E."/>
            <person name="Cagnac O."/>
            <person name="Amato A."/>
        </authorList>
    </citation>
    <scope>NUCLEOTIDE SEQUENCE [LARGE SCALE GENOMIC DNA]</scope>
</reference>
<comment type="subcellular location">
    <subcellularLocation>
        <location evidence="1">Membrane</location>
        <topology evidence="1">Multi-pass membrane protein</topology>
    </subcellularLocation>
</comment>
<dbReference type="Gene3D" id="1.20.1280.290">
    <property type="match status" value="1"/>
</dbReference>
<dbReference type="GO" id="GO:0016020">
    <property type="term" value="C:membrane"/>
    <property type="evidence" value="ECO:0007669"/>
    <property type="project" value="UniProtKB-SubCell"/>
</dbReference>
<evidence type="ECO:0000256" key="4">
    <source>
        <dbReference type="ARBA" id="ARBA00022737"/>
    </source>
</evidence>
<keyword evidence="3 8" id="KW-0812">Transmembrane</keyword>
<name>A0A2R5GRR6_9STRA</name>
<evidence type="ECO:0000256" key="1">
    <source>
        <dbReference type="ARBA" id="ARBA00004141"/>
    </source>
</evidence>
<evidence type="ECO:0000313" key="9">
    <source>
        <dbReference type="EMBL" id="GBG31333.1"/>
    </source>
</evidence>
<evidence type="ECO:0000313" key="10">
    <source>
        <dbReference type="Proteomes" id="UP000241890"/>
    </source>
</evidence>
<dbReference type="PANTHER" id="PTHR12226">
    <property type="entry name" value="MANNOSE-P-DOLICHOL UTILIZATION DEFECT 1 LEC35 -RELATED"/>
    <property type="match status" value="1"/>
</dbReference>
<dbReference type="Proteomes" id="UP000241890">
    <property type="component" value="Unassembled WGS sequence"/>
</dbReference>
<feature type="transmembrane region" description="Helical" evidence="8">
    <location>
        <begin position="94"/>
        <end position="111"/>
    </location>
</feature>
<evidence type="ECO:0000256" key="7">
    <source>
        <dbReference type="ARBA" id="ARBA00038475"/>
    </source>
</evidence>
<evidence type="ECO:0000256" key="8">
    <source>
        <dbReference type="SAM" id="Phobius"/>
    </source>
</evidence>
<keyword evidence="10" id="KW-1185">Reference proteome</keyword>
<sequence>MFAEDEAAKEALTGVGVDVGEEVSLATRLSELIGVLIIIGSFTVKVPIIVNVLKYRSSKGLSLTSLYAQCVSLAAYTIYNVLRGTPVSAWAENLSVLVQNVILVCLVWYYSRAAVSEMVAATGGLAAMAAAMSALEEDQHWMLPLTATVVGLSGLLPQIIENHRNGHTGALSLISQTLNVLGVVARIFTTLQLAKDAAMLISLSANFGTAGA</sequence>
<proteinExistence type="inferred from homology"/>
<evidence type="ECO:0000256" key="2">
    <source>
        <dbReference type="ARBA" id="ARBA00022448"/>
    </source>
</evidence>
<comment type="similarity">
    <text evidence="7">Belongs to the MPDU1 (TC 2.A.43.3) family.</text>
</comment>
<dbReference type="InterPro" id="IPR016817">
    <property type="entry name" value="MannP-dilichol_defect-1"/>
</dbReference>
<protein>
    <submittedName>
        <fullName evidence="9">Mannose-P-dolichol utilization defect 1 protein-like 1</fullName>
    </submittedName>
</protein>
<keyword evidence="4" id="KW-0677">Repeat</keyword>
<dbReference type="PANTHER" id="PTHR12226:SF2">
    <property type="entry name" value="MANNOSE-P-DOLICHOL UTILIZATION DEFECT 1 PROTEIN"/>
    <property type="match status" value="1"/>
</dbReference>
<dbReference type="AlphaFoldDB" id="A0A2R5GRR6"/>
<comment type="caution">
    <text evidence="9">The sequence shown here is derived from an EMBL/GenBank/DDBJ whole genome shotgun (WGS) entry which is preliminary data.</text>
</comment>
<dbReference type="InParanoid" id="A0A2R5GRR6"/>
<feature type="transmembrane region" description="Helical" evidence="8">
    <location>
        <begin position="32"/>
        <end position="53"/>
    </location>
</feature>
<keyword evidence="6 8" id="KW-0472">Membrane</keyword>
<organism evidence="9 10">
    <name type="scientific">Hondaea fermentalgiana</name>
    <dbReference type="NCBI Taxonomy" id="2315210"/>
    <lineage>
        <taxon>Eukaryota</taxon>
        <taxon>Sar</taxon>
        <taxon>Stramenopiles</taxon>
        <taxon>Bigyra</taxon>
        <taxon>Labyrinthulomycetes</taxon>
        <taxon>Thraustochytrida</taxon>
        <taxon>Thraustochytriidae</taxon>
        <taxon>Hondaea</taxon>
    </lineage>
</organism>
<feature type="transmembrane region" description="Helical" evidence="8">
    <location>
        <begin position="65"/>
        <end position="82"/>
    </location>
</feature>
<evidence type="ECO:0000256" key="3">
    <source>
        <dbReference type="ARBA" id="ARBA00022692"/>
    </source>
</evidence>
<gene>
    <name evidence="9" type="ORF">FCC1311_075572</name>
</gene>
<dbReference type="Pfam" id="PF04193">
    <property type="entry name" value="PQ-loop"/>
    <property type="match status" value="2"/>
</dbReference>
<evidence type="ECO:0000256" key="5">
    <source>
        <dbReference type="ARBA" id="ARBA00022989"/>
    </source>
</evidence>
<keyword evidence="5 8" id="KW-1133">Transmembrane helix</keyword>
<dbReference type="FunCoup" id="A0A2R5GRR6">
    <property type="interactions" value="258"/>
</dbReference>
<dbReference type="OrthoDB" id="271506at2759"/>
<dbReference type="SMART" id="SM00679">
    <property type="entry name" value="CTNS"/>
    <property type="match status" value="1"/>
</dbReference>
<evidence type="ECO:0000256" key="6">
    <source>
        <dbReference type="ARBA" id="ARBA00023136"/>
    </source>
</evidence>
<dbReference type="InterPro" id="IPR006603">
    <property type="entry name" value="PQ-loop_rpt"/>
</dbReference>
<keyword evidence="2" id="KW-0813">Transport</keyword>
<dbReference type="EMBL" id="BEYU01000095">
    <property type="protein sequence ID" value="GBG31333.1"/>
    <property type="molecule type" value="Genomic_DNA"/>
</dbReference>